<dbReference type="Proteomes" id="UP001596470">
    <property type="component" value="Unassembled WGS sequence"/>
</dbReference>
<reference evidence="2" key="1">
    <citation type="journal article" date="2019" name="Int. J. Syst. Evol. Microbiol.">
        <title>The Global Catalogue of Microorganisms (GCM) 10K type strain sequencing project: providing services to taxonomists for standard genome sequencing and annotation.</title>
        <authorList>
            <consortium name="The Broad Institute Genomics Platform"/>
            <consortium name="The Broad Institute Genome Sequencing Center for Infectious Disease"/>
            <person name="Wu L."/>
            <person name="Ma J."/>
        </authorList>
    </citation>
    <scope>NUCLEOTIDE SEQUENCE [LARGE SCALE GENOMIC DNA]</scope>
    <source>
        <strain evidence="2">KACC 12634</strain>
    </source>
</reference>
<dbReference type="Gene3D" id="3.40.50.300">
    <property type="entry name" value="P-loop containing nucleotide triphosphate hydrolases"/>
    <property type="match status" value="1"/>
</dbReference>
<evidence type="ECO:0008006" key="3">
    <source>
        <dbReference type="Google" id="ProtNLM"/>
    </source>
</evidence>
<dbReference type="Pfam" id="PF21448">
    <property type="entry name" value="DNMK"/>
    <property type="match status" value="1"/>
</dbReference>
<dbReference type="SUPFAM" id="SSF52540">
    <property type="entry name" value="P-loop containing nucleoside triphosphate hydrolases"/>
    <property type="match status" value="1"/>
</dbReference>
<evidence type="ECO:0000313" key="1">
    <source>
        <dbReference type="EMBL" id="MFC6956033.1"/>
    </source>
</evidence>
<dbReference type="InterPro" id="IPR048444">
    <property type="entry name" value="DNMK"/>
</dbReference>
<organism evidence="1 2">
    <name type="scientific">Glycomyces mayteni</name>
    <dbReference type="NCBI Taxonomy" id="543887"/>
    <lineage>
        <taxon>Bacteria</taxon>
        <taxon>Bacillati</taxon>
        <taxon>Actinomycetota</taxon>
        <taxon>Actinomycetes</taxon>
        <taxon>Glycomycetales</taxon>
        <taxon>Glycomycetaceae</taxon>
        <taxon>Glycomyces</taxon>
    </lineage>
</organism>
<dbReference type="EMBL" id="JBHSYS010000001">
    <property type="protein sequence ID" value="MFC6956033.1"/>
    <property type="molecule type" value="Genomic_DNA"/>
</dbReference>
<sequence>MIIGLAGYAGSGKDTAGKILVDRGYTRLAFADKLKELAIKIDPNVWDNEDEVDVPLSWYVTKWGWDDAKKSDEVRGLLQRLGAGVREILGDNTWVAPIEETLYDKPHLDYVITDVRYPNEIQSVHDYGGVVWWIDRPGVGPVNDHESEASIKVGDCDLYVLNDKTVDDLRAKINLALEVSTSVVSMSG</sequence>
<comment type="caution">
    <text evidence="1">The sequence shown here is derived from an EMBL/GenBank/DDBJ whole genome shotgun (WGS) entry which is preliminary data.</text>
</comment>
<keyword evidence="2" id="KW-1185">Reference proteome</keyword>
<accession>A0ABW2D4I2</accession>
<gene>
    <name evidence="1" type="ORF">ACFQS3_02360</name>
</gene>
<dbReference type="InterPro" id="IPR027417">
    <property type="entry name" value="P-loop_NTPase"/>
</dbReference>
<evidence type="ECO:0000313" key="2">
    <source>
        <dbReference type="Proteomes" id="UP001596470"/>
    </source>
</evidence>
<dbReference type="RefSeq" id="WP_382353297.1">
    <property type="nucleotide sequence ID" value="NZ_JBHMBP010000004.1"/>
</dbReference>
<name>A0ABW2D4I2_9ACTN</name>
<protein>
    <recommendedName>
        <fullName evidence="3">DNMP kinase</fullName>
    </recommendedName>
</protein>
<proteinExistence type="predicted"/>